<evidence type="ECO:0000313" key="7">
    <source>
        <dbReference type="Proteomes" id="UP000634139"/>
    </source>
</evidence>
<accession>A0A918RL76</accession>
<dbReference type="GO" id="GO:0006310">
    <property type="term" value="P:DNA recombination"/>
    <property type="evidence" value="ECO:0007669"/>
    <property type="project" value="UniProtKB-KW"/>
</dbReference>
<dbReference type="Gene3D" id="1.10.443.10">
    <property type="entry name" value="Intergrase catalytic core"/>
    <property type="match status" value="1"/>
</dbReference>
<reference evidence="6" key="2">
    <citation type="submission" date="2020-09" db="EMBL/GenBank/DDBJ databases">
        <authorList>
            <person name="Sun Q."/>
            <person name="Kim S."/>
        </authorList>
    </citation>
    <scope>NUCLEOTIDE SEQUENCE</scope>
    <source>
        <strain evidence="6">KCTC 32422</strain>
    </source>
</reference>
<dbReference type="PANTHER" id="PTHR30349">
    <property type="entry name" value="PHAGE INTEGRASE-RELATED"/>
    <property type="match status" value="1"/>
</dbReference>
<keyword evidence="4" id="KW-0233">DNA recombination</keyword>
<comment type="similarity">
    <text evidence="1">Belongs to the 'phage' integrase family.</text>
</comment>
<dbReference type="InterPro" id="IPR050090">
    <property type="entry name" value="Tyrosine_recombinase_XerCD"/>
</dbReference>
<dbReference type="InterPro" id="IPR010998">
    <property type="entry name" value="Integrase_recombinase_N"/>
</dbReference>
<dbReference type="SUPFAM" id="SSF56349">
    <property type="entry name" value="DNA breaking-rejoining enzymes"/>
    <property type="match status" value="1"/>
</dbReference>
<proteinExistence type="inferred from homology"/>
<dbReference type="InterPro" id="IPR011010">
    <property type="entry name" value="DNA_brk_join_enz"/>
</dbReference>
<dbReference type="Proteomes" id="UP000634139">
    <property type="component" value="Unassembled WGS sequence"/>
</dbReference>
<dbReference type="Pfam" id="PF00589">
    <property type="entry name" value="Phage_integrase"/>
    <property type="match status" value="1"/>
</dbReference>
<dbReference type="PROSITE" id="PS51898">
    <property type="entry name" value="TYR_RECOMBINASE"/>
    <property type="match status" value="1"/>
</dbReference>
<dbReference type="GO" id="GO:0003677">
    <property type="term" value="F:DNA binding"/>
    <property type="evidence" value="ECO:0007669"/>
    <property type="project" value="UniProtKB-KW"/>
</dbReference>
<keyword evidence="7" id="KW-1185">Reference proteome</keyword>
<reference evidence="6" key="1">
    <citation type="journal article" date="2014" name="Int. J. Syst. Evol. Microbiol.">
        <title>Complete genome sequence of Corynebacterium casei LMG S-19264T (=DSM 44701T), isolated from a smear-ripened cheese.</title>
        <authorList>
            <consortium name="US DOE Joint Genome Institute (JGI-PGF)"/>
            <person name="Walter F."/>
            <person name="Albersmeier A."/>
            <person name="Kalinowski J."/>
            <person name="Ruckert C."/>
        </authorList>
    </citation>
    <scope>NUCLEOTIDE SEQUENCE</scope>
    <source>
        <strain evidence="6">KCTC 32422</strain>
    </source>
</reference>
<evidence type="ECO:0000256" key="4">
    <source>
        <dbReference type="ARBA" id="ARBA00023172"/>
    </source>
</evidence>
<keyword evidence="3" id="KW-0238">DNA-binding</keyword>
<dbReference type="InterPro" id="IPR013762">
    <property type="entry name" value="Integrase-like_cat_sf"/>
</dbReference>
<dbReference type="GO" id="GO:0015074">
    <property type="term" value="P:DNA integration"/>
    <property type="evidence" value="ECO:0007669"/>
    <property type="project" value="UniProtKB-KW"/>
</dbReference>
<name>A0A918RL76_9SPHN</name>
<sequence length="414" mass="48620">MVSKKKRFGEDEIAIFDDGCIYKRGDYWHFRLWLKAENKYARKSLGTTNRATALERGKTFYLELLGNQQIGKKYFSLNAKEGVRLFLEHREKDIGVGHIVKGRHGTITTHLNHWLDFIGRDTKLKDLGRTACENYFSERIAKAKRQLAHSTLHNEQGTINSMMKYLFRHNEVMVDSFDFPKLSTYKIDSNRIKRQTFSPDEYNAFTAAARRYASKTKNKLDENEWKMRQIMRHYFIIAANSGLRSGEQQQLRWCDVGLEKYEKGQSYLHTLLARIYVRDKTSKVKESREFLCRGGYYFQRLKELFPPESETDLIFSIDGKARLSNRAVGYHFDKILEEAKITDRKARHVVPYSLRHFMVTQRVMSGLSFQQVAEMIGSSEYQIGKVYFHLNDERRFTNATADYVRDENGRITPI</sequence>
<feature type="domain" description="Tyr recombinase" evidence="5">
    <location>
        <begin position="192"/>
        <end position="401"/>
    </location>
</feature>
<evidence type="ECO:0000256" key="2">
    <source>
        <dbReference type="ARBA" id="ARBA00022908"/>
    </source>
</evidence>
<evidence type="ECO:0000256" key="3">
    <source>
        <dbReference type="ARBA" id="ARBA00023125"/>
    </source>
</evidence>
<comment type="caution">
    <text evidence="6">The sequence shown here is derived from an EMBL/GenBank/DDBJ whole genome shotgun (WGS) entry which is preliminary data.</text>
</comment>
<evidence type="ECO:0000256" key="1">
    <source>
        <dbReference type="ARBA" id="ARBA00008857"/>
    </source>
</evidence>
<protein>
    <recommendedName>
        <fullName evidence="5">Tyr recombinase domain-containing protein</fullName>
    </recommendedName>
</protein>
<dbReference type="AlphaFoldDB" id="A0A918RL76"/>
<evidence type="ECO:0000313" key="6">
    <source>
        <dbReference type="EMBL" id="GHA00773.1"/>
    </source>
</evidence>
<dbReference type="PANTHER" id="PTHR30349:SF41">
    <property type="entry name" value="INTEGRASE_RECOMBINASE PROTEIN MJ0367-RELATED"/>
    <property type="match status" value="1"/>
</dbReference>
<dbReference type="EMBL" id="BMZD01000005">
    <property type="protein sequence ID" value="GHA00773.1"/>
    <property type="molecule type" value="Genomic_DNA"/>
</dbReference>
<dbReference type="RefSeq" id="WP_189541419.1">
    <property type="nucleotide sequence ID" value="NZ_BMZD01000005.1"/>
</dbReference>
<organism evidence="6 7">
    <name type="scientific">Novosphingobium arvoryzae</name>
    <dbReference type="NCBI Taxonomy" id="1256514"/>
    <lineage>
        <taxon>Bacteria</taxon>
        <taxon>Pseudomonadati</taxon>
        <taxon>Pseudomonadota</taxon>
        <taxon>Alphaproteobacteria</taxon>
        <taxon>Sphingomonadales</taxon>
        <taxon>Sphingomonadaceae</taxon>
        <taxon>Novosphingobium</taxon>
    </lineage>
</organism>
<keyword evidence="2" id="KW-0229">DNA integration</keyword>
<gene>
    <name evidence="6" type="ORF">GCM10011617_21710</name>
</gene>
<dbReference type="InterPro" id="IPR002104">
    <property type="entry name" value="Integrase_catalytic"/>
</dbReference>
<evidence type="ECO:0000259" key="5">
    <source>
        <dbReference type="PROSITE" id="PS51898"/>
    </source>
</evidence>
<dbReference type="Gene3D" id="1.10.150.130">
    <property type="match status" value="1"/>
</dbReference>